<dbReference type="InParanoid" id="A0A1Z5JBS7"/>
<protein>
    <recommendedName>
        <fullName evidence="3">Plastid lipid-associated protein/fibrillin conserved domain-containing protein</fullName>
    </recommendedName>
</protein>
<sequence length="242" mass="26876">MKTSFIRLPLAIFSMNMAASGFLYARSGFPMAPSSTRWFQQSLYLTSLAARKEPYKDNCEFELQELRAQLNAIKAKGIGSKDLDPFTRAAFANYARQIVAKRPSPIALSSVAAQLPGSSWRLVFSTEAATLGALPKDATVYLHFVDEANMDYSLRFSEKTFGLEAITAHSKWTGDARGVITFVYDKITTNVFGFKNVGVSFFGLLQGRSNCVQTAYFDGNFWIEEAVGPDGEKFVSVYLRDD</sequence>
<proteinExistence type="predicted"/>
<keyword evidence="2" id="KW-1185">Reference proteome</keyword>
<dbReference type="Proteomes" id="UP000198406">
    <property type="component" value="Unassembled WGS sequence"/>
</dbReference>
<dbReference type="EMBL" id="BDSP01000041">
    <property type="protein sequence ID" value="GAX11460.1"/>
    <property type="molecule type" value="Genomic_DNA"/>
</dbReference>
<evidence type="ECO:0000313" key="1">
    <source>
        <dbReference type="EMBL" id="GAX11460.1"/>
    </source>
</evidence>
<accession>A0A1Z5JBS7</accession>
<evidence type="ECO:0000313" key="2">
    <source>
        <dbReference type="Proteomes" id="UP000198406"/>
    </source>
</evidence>
<dbReference type="OrthoDB" id="46046at2759"/>
<reference evidence="1 2" key="1">
    <citation type="journal article" date="2015" name="Plant Cell">
        <title>Oil accumulation by the oleaginous diatom Fistulifera solaris as revealed by the genome and transcriptome.</title>
        <authorList>
            <person name="Tanaka T."/>
            <person name="Maeda Y."/>
            <person name="Veluchamy A."/>
            <person name="Tanaka M."/>
            <person name="Abida H."/>
            <person name="Marechal E."/>
            <person name="Bowler C."/>
            <person name="Muto M."/>
            <person name="Sunaga Y."/>
            <person name="Tanaka M."/>
            <person name="Yoshino T."/>
            <person name="Taniguchi T."/>
            <person name="Fukuda Y."/>
            <person name="Nemoto M."/>
            <person name="Matsumoto M."/>
            <person name="Wong P.S."/>
            <person name="Aburatani S."/>
            <person name="Fujibuchi W."/>
        </authorList>
    </citation>
    <scope>NUCLEOTIDE SEQUENCE [LARGE SCALE GENOMIC DNA]</scope>
    <source>
        <strain evidence="1 2">JPCC DA0580</strain>
    </source>
</reference>
<comment type="caution">
    <text evidence="1">The sequence shown here is derived from an EMBL/GenBank/DDBJ whole genome shotgun (WGS) entry which is preliminary data.</text>
</comment>
<dbReference type="AlphaFoldDB" id="A0A1Z5JBS7"/>
<organism evidence="1 2">
    <name type="scientific">Fistulifera solaris</name>
    <name type="common">Oleaginous diatom</name>
    <dbReference type="NCBI Taxonomy" id="1519565"/>
    <lineage>
        <taxon>Eukaryota</taxon>
        <taxon>Sar</taxon>
        <taxon>Stramenopiles</taxon>
        <taxon>Ochrophyta</taxon>
        <taxon>Bacillariophyta</taxon>
        <taxon>Bacillariophyceae</taxon>
        <taxon>Bacillariophycidae</taxon>
        <taxon>Naviculales</taxon>
        <taxon>Naviculaceae</taxon>
        <taxon>Fistulifera</taxon>
    </lineage>
</organism>
<evidence type="ECO:0008006" key="3">
    <source>
        <dbReference type="Google" id="ProtNLM"/>
    </source>
</evidence>
<gene>
    <name evidence="1" type="ORF">FisN_22Lh144</name>
</gene>
<name>A0A1Z5JBS7_FISSO</name>